<dbReference type="EMBL" id="BOMQ01000081">
    <property type="protein sequence ID" value="GIE53232.1"/>
    <property type="molecule type" value="Genomic_DNA"/>
</dbReference>
<feature type="compositionally biased region" description="Low complexity" evidence="1">
    <location>
        <begin position="185"/>
        <end position="210"/>
    </location>
</feature>
<keyword evidence="4" id="KW-1185">Reference proteome</keyword>
<dbReference type="Proteomes" id="UP000647172">
    <property type="component" value="Unassembled WGS sequence"/>
</dbReference>
<comment type="caution">
    <text evidence="3">The sequence shown here is derived from an EMBL/GenBank/DDBJ whole genome shotgun (WGS) entry which is preliminary data.</text>
</comment>
<sequence>MTDDFHPAQRGGGPLREDADATAHVVQHTAPAGQPEAPPLAAEVPAHYPDPAHQPGHPQTYRPVAPAIHPQAAGPGPAPYPTALGATTPPAPANRATSGTPGYPTATPAAWNTDPSGTNPAPEGAPPPPQADAPLEADPAYGATFGATPPPGAGPTFGAPPPPGPGPTFGATAPPGASPPPPTDSYPTSGANSPYGPIPTSGSGPTSAPPNWSAADPISGSTPLADPYGFSYNPGPRIEPTPKQPRSRLLLPALAGLLAGLVIFGTGGWFLGRSTADAPDPTPTQAAPAPSAAALPPYEQNQVTINQPKFTGPLAVVAQGWLPQLSGCSRSGEKDGPVLNKGEKTRVRCEMDAMSVIFVEYMTVADRDKARVKTLGQNVDARTLTPGVADAAVERASPSGRTNGNYVEYAYQTAGRTVSGIWWDDSATPVAAYLLAYWKEGTGQKWEPMRDVWARYA</sequence>
<dbReference type="AlphaFoldDB" id="A0A919JPX0"/>
<accession>A0A919JPX0</accession>
<feature type="compositionally biased region" description="Pro residues" evidence="1">
    <location>
        <begin position="148"/>
        <end position="166"/>
    </location>
</feature>
<evidence type="ECO:0000313" key="4">
    <source>
        <dbReference type="Proteomes" id="UP000647172"/>
    </source>
</evidence>
<organism evidence="3 4">
    <name type="scientific">Actinoplanes nipponensis</name>
    <dbReference type="NCBI Taxonomy" id="135950"/>
    <lineage>
        <taxon>Bacteria</taxon>
        <taxon>Bacillati</taxon>
        <taxon>Actinomycetota</taxon>
        <taxon>Actinomycetes</taxon>
        <taxon>Micromonosporales</taxon>
        <taxon>Micromonosporaceae</taxon>
        <taxon>Actinoplanes</taxon>
    </lineage>
</organism>
<keyword evidence="2" id="KW-0812">Transmembrane</keyword>
<keyword evidence="2" id="KW-1133">Transmembrane helix</keyword>
<evidence type="ECO:0000256" key="1">
    <source>
        <dbReference type="SAM" id="MobiDB-lite"/>
    </source>
</evidence>
<feature type="transmembrane region" description="Helical" evidence="2">
    <location>
        <begin position="249"/>
        <end position="271"/>
    </location>
</feature>
<feature type="region of interest" description="Disordered" evidence="1">
    <location>
        <begin position="1"/>
        <end position="244"/>
    </location>
</feature>
<proteinExistence type="predicted"/>
<feature type="compositionally biased region" description="Low complexity" evidence="1">
    <location>
        <begin position="65"/>
        <end position="97"/>
    </location>
</feature>
<name>A0A919JPX0_9ACTN</name>
<gene>
    <name evidence="3" type="ORF">Ani05nite_67660</name>
</gene>
<feature type="compositionally biased region" description="Low complexity" evidence="1">
    <location>
        <begin position="132"/>
        <end position="147"/>
    </location>
</feature>
<protein>
    <submittedName>
        <fullName evidence="3">Uncharacterized protein</fullName>
    </submittedName>
</protein>
<evidence type="ECO:0000313" key="3">
    <source>
        <dbReference type="EMBL" id="GIE53232.1"/>
    </source>
</evidence>
<evidence type="ECO:0000256" key="2">
    <source>
        <dbReference type="SAM" id="Phobius"/>
    </source>
</evidence>
<keyword evidence="2" id="KW-0472">Membrane</keyword>
<reference evidence="3" key="1">
    <citation type="submission" date="2021-01" db="EMBL/GenBank/DDBJ databases">
        <title>Whole genome shotgun sequence of Actinoplanes nipponensis NBRC 14063.</title>
        <authorList>
            <person name="Komaki H."/>
            <person name="Tamura T."/>
        </authorList>
    </citation>
    <scope>NUCLEOTIDE SEQUENCE</scope>
    <source>
        <strain evidence="3">NBRC 14063</strain>
    </source>
</reference>